<accession>A0A8S5ULL4</accession>
<protein>
    <submittedName>
        <fullName evidence="1">DNA end protector protein</fullName>
    </submittedName>
</protein>
<sequence length="34" mass="3913">MIKAYLPVQMKSPASEVDPSEWINVIYMPLQSFV</sequence>
<dbReference type="EMBL" id="BK016109">
    <property type="protein sequence ID" value="DAF95381.1"/>
    <property type="molecule type" value="Genomic_DNA"/>
</dbReference>
<evidence type="ECO:0000313" key="1">
    <source>
        <dbReference type="EMBL" id="DAF95381.1"/>
    </source>
</evidence>
<organism evidence="1">
    <name type="scientific">Myoviridae sp. ctCo31</name>
    <dbReference type="NCBI Taxonomy" id="2825053"/>
    <lineage>
        <taxon>Viruses</taxon>
        <taxon>Duplodnaviria</taxon>
        <taxon>Heunggongvirae</taxon>
        <taxon>Uroviricota</taxon>
        <taxon>Caudoviricetes</taxon>
    </lineage>
</organism>
<reference evidence="1" key="1">
    <citation type="journal article" date="2021" name="Proc. Natl. Acad. Sci. U.S.A.">
        <title>A Catalog of Tens of Thousands of Viruses from Human Metagenomes Reveals Hidden Associations with Chronic Diseases.</title>
        <authorList>
            <person name="Tisza M.J."/>
            <person name="Buck C.B."/>
        </authorList>
    </citation>
    <scope>NUCLEOTIDE SEQUENCE</scope>
    <source>
        <strain evidence="1">CtCo31</strain>
    </source>
</reference>
<proteinExistence type="predicted"/>
<name>A0A8S5ULL4_9CAUD</name>